<dbReference type="PANTHER" id="PTHR41807">
    <property type="entry name" value="GLUTATHIONE TRANSFERASE 3"/>
    <property type="match status" value="1"/>
</dbReference>
<keyword evidence="2" id="KW-0812">Transmembrane</keyword>
<dbReference type="OrthoDB" id="4034134at2759"/>
<feature type="compositionally biased region" description="Polar residues" evidence="1">
    <location>
        <begin position="70"/>
        <end position="80"/>
    </location>
</feature>
<dbReference type="Proteomes" id="UP000269276">
    <property type="component" value="Unassembled WGS sequence"/>
</dbReference>
<name>A0A3M7CGA5_HORWE</name>
<gene>
    <name evidence="3" type="ORF">D0863_14669</name>
</gene>
<reference evidence="3 4" key="1">
    <citation type="journal article" date="2018" name="BMC Genomics">
        <title>Genomic evidence for intraspecific hybridization in a clonal and extremely halotolerant yeast.</title>
        <authorList>
            <person name="Gostincar C."/>
            <person name="Stajich J.E."/>
            <person name="Zupancic J."/>
            <person name="Zalar P."/>
            <person name="Gunde-Cimerman N."/>
        </authorList>
    </citation>
    <scope>NUCLEOTIDE SEQUENCE [LARGE SCALE GENOMIC DNA]</scope>
    <source>
        <strain evidence="3 4">EXF-2682</strain>
    </source>
</reference>
<evidence type="ECO:0000256" key="1">
    <source>
        <dbReference type="SAM" id="MobiDB-lite"/>
    </source>
</evidence>
<evidence type="ECO:0000313" key="3">
    <source>
        <dbReference type="EMBL" id="RMY51168.1"/>
    </source>
</evidence>
<feature type="compositionally biased region" description="Low complexity" evidence="1">
    <location>
        <begin position="137"/>
        <end position="156"/>
    </location>
</feature>
<sequence length="386" mass="41712">MSTSWLNKQRKQTLLDLSSEAGLDQPDDARKDSIVSALDTFLQANASRLSQNAAFEPYFGPRSRTPFKARSSSAAGNATSDDGEGVKSVVRGRGRRATRVKEEFDSEEPTLSSPAPVVSPTAQLIPQSRTTSKRRTTTTTTTTPASASRSSLLSPTNQPRLPASPADVANFAEYETSQLYANLSDIYTLTGLPRTLDSLRETCSSLSGIQGFFTLLETLSLARVVLPWIYSGLDLPLPFLPSSLTTAGGGFLPRKLELFYPDLFQLLTAEFWFPTLLWSSTSLLLPALAAYFFNLTLRPVHRRVSGGGGVSVTVARYTFDPLMFNVVKAIATWMVYSSRGVGMGVGIGGEEVVGTVEGAMWGGYQGVLVGCYVCVLAAVYEAVLRK</sequence>
<organism evidence="3 4">
    <name type="scientific">Hortaea werneckii</name>
    <name type="common">Black yeast</name>
    <name type="synonym">Cladosporium werneckii</name>
    <dbReference type="NCBI Taxonomy" id="91943"/>
    <lineage>
        <taxon>Eukaryota</taxon>
        <taxon>Fungi</taxon>
        <taxon>Dikarya</taxon>
        <taxon>Ascomycota</taxon>
        <taxon>Pezizomycotina</taxon>
        <taxon>Dothideomycetes</taxon>
        <taxon>Dothideomycetidae</taxon>
        <taxon>Mycosphaerellales</taxon>
        <taxon>Teratosphaeriaceae</taxon>
        <taxon>Hortaea</taxon>
    </lineage>
</organism>
<protein>
    <submittedName>
        <fullName evidence="3">Uncharacterized protein</fullName>
    </submittedName>
</protein>
<keyword evidence="2" id="KW-0472">Membrane</keyword>
<evidence type="ECO:0000313" key="4">
    <source>
        <dbReference type="Proteomes" id="UP000269276"/>
    </source>
</evidence>
<feature type="transmembrane region" description="Helical" evidence="2">
    <location>
        <begin position="314"/>
        <end position="336"/>
    </location>
</feature>
<dbReference type="AlphaFoldDB" id="A0A3M7CGA5"/>
<dbReference type="EMBL" id="QWIP01000986">
    <property type="protein sequence ID" value="RMY51168.1"/>
    <property type="molecule type" value="Genomic_DNA"/>
</dbReference>
<feature type="region of interest" description="Disordered" evidence="1">
    <location>
        <begin position="57"/>
        <end position="160"/>
    </location>
</feature>
<feature type="transmembrane region" description="Helical" evidence="2">
    <location>
        <begin position="363"/>
        <end position="383"/>
    </location>
</feature>
<proteinExistence type="predicted"/>
<feature type="transmembrane region" description="Helical" evidence="2">
    <location>
        <begin position="271"/>
        <end position="293"/>
    </location>
</feature>
<dbReference type="InterPro" id="IPR038872">
    <property type="entry name" value="Put_GTT3"/>
</dbReference>
<dbReference type="PANTHER" id="PTHR41807:SF1">
    <property type="entry name" value="GLUTATHIONE TRANSFERASE 3"/>
    <property type="match status" value="1"/>
</dbReference>
<evidence type="ECO:0000256" key="2">
    <source>
        <dbReference type="SAM" id="Phobius"/>
    </source>
</evidence>
<keyword evidence="2" id="KW-1133">Transmembrane helix</keyword>
<accession>A0A3M7CGA5</accession>
<dbReference type="GO" id="GO:0016020">
    <property type="term" value="C:membrane"/>
    <property type="evidence" value="ECO:0007669"/>
    <property type="project" value="TreeGrafter"/>
</dbReference>
<comment type="caution">
    <text evidence="3">The sequence shown here is derived from an EMBL/GenBank/DDBJ whole genome shotgun (WGS) entry which is preliminary data.</text>
</comment>